<organism evidence="1 2">
    <name type="scientific">Dermatophagoides pteronyssinus</name>
    <name type="common">European house dust mite</name>
    <dbReference type="NCBI Taxonomy" id="6956"/>
    <lineage>
        <taxon>Eukaryota</taxon>
        <taxon>Metazoa</taxon>
        <taxon>Ecdysozoa</taxon>
        <taxon>Arthropoda</taxon>
        <taxon>Chelicerata</taxon>
        <taxon>Arachnida</taxon>
        <taxon>Acari</taxon>
        <taxon>Acariformes</taxon>
        <taxon>Sarcoptiformes</taxon>
        <taxon>Astigmata</taxon>
        <taxon>Psoroptidia</taxon>
        <taxon>Analgoidea</taxon>
        <taxon>Pyroglyphidae</taxon>
        <taxon>Dermatophagoidinae</taxon>
        <taxon>Dermatophagoides</taxon>
    </lineage>
</organism>
<comment type="caution">
    <text evidence="1">The sequence shown here is derived from an EMBL/GenBank/DDBJ whole genome shotgun (WGS) entry which is preliminary data.</text>
</comment>
<evidence type="ECO:0000313" key="2">
    <source>
        <dbReference type="Proteomes" id="UP000887458"/>
    </source>
</evidence>
<reference evidence="1 2" key="1">
    <citation type="journal article" date="2018" name="J. Allergy Clin. Immunol.">
        <title>High-quality assembly of Dermatophagoides pteronyssinus genome and transcriptome reveals a wide range of novel allergens.</title>
        <authorList>
            <person name="Liu X.Y."/>
            <person name="Yang K.Y."/>
            <person name="Wang M.Q."/>
            <person name="Kwok J.S."/>
            <person name="Zeng X."/>
            <person name="Yang Z."/>
            <person name="Xiao X.J."/>
            <person name="Lau C.P."/>
            <person name="Li Y."/>
            <person name="Huang Z.M."/>
            <person name="Ba J.G."/>
            <person name="Yim A.K."/>
            <person name="Ouyang C.Y."/>
            <person name="Ngai S.M."/>
            <person name="Chan T.F."/>
            <person name="Leung E.L."/>
            <person name="Liu L."/>
            <person name="Liu Z.G."/>
            <person name="Tsui S.K."/>
        </authorList>
    </citation>
    <scope>NUCLEOTIDE SEQUENCE [LARGE SCALE GENOMIC DNA]</scope>
    <source>
        <strain evidence="1">Derp</strain>
    </source>
</reference>
<evidence type="ECO:0000313" key="1">
    <source>
        <dbReference type="EMBL" id="KAH9418787.1"/>
    </source>
</evidence>
<dbReference type="EMBL" id="NJHN03000062">
    <property type="protein sequence ID" value="KAH9418787.1"/>
    <property type="molecule type" value="Genomic_DNA"/>
</dbReference>
<name>A0ABQ8J8A2_DERPT</name>
<gene>
    <name evidence="1" type="ORF">DERP_004113</name>
</gene>
<proteinExistence type="predicted"/>
<dbReference type="Proteomes" id="UP000887458">
    <property type="component" value="Unassembled WGS sequence"/>
</dbReference>
<keyword evidence="2" id="KW-1185">Reference proteome</keyword>
<accession>A0ABQ8J8A2</accession>
<protein>
    <submittedName>
        <fullName evidence="1">Uncharacterized protein</fullName>
    </submittedName>
</protein>
<sequence>MNSFSNDDDDNYVNRLSTTKKISGITASFRKQQQQQNEKLDDLERYFSFYQQLNKQTNYSTSDNCI</sequence>
<reference evidence="1 2" key="2">
    <citation type="journal article" date="2022" name="Mol. Biol. Evol.">
        <title>Comparative Genomics Reveals Insights into the Divergent Evolution of Astigmatic Mites and Household Pest Adaptations.</title>
        <authorList>
            <person name="Xiong Q."/>
            <person name="Wan A.T."/>
            <person name="Liu X."/>
            <person name="Fung C.S."/>
            <person name="Xiao X."/>
            <person name="Malainual N."/>
            <person name="Hou J."/>
            <person name="Wang L."/>
            <person name="Wang M."/>
            <person name="Yang K.Y."/>
            <person name="Cui Y."/>
            <person name="Leung E.L."/>
            <person name="Nong W."/>
            <person name="Shin S.K."/>
            <person name="Au S.W."/>
            <person name="Jeong K.Y."/>
            <person name="Chew F.T."/>
            <person name="Hui J.H."/>
            <person name="Leung T.F."/>
            <person name="Tungtrongchitr A."/>
            <person name="Zhong N."/>
            <person name="Liu Z."/>
            <person name="Tsui S.K."/>
        </authorList>
    </citation>
    <scope>NUCLEOTIDE SEQUENCE [LARGE SCALE GENOMIC DNA]</scope>
    <source>
        <strain evidence="1">Derp</strain>
    </source>
</reference>